<evidence type="ECO:0000256" key="1">
    <source>
        <dbReference type="ARBA" id="ARBA00009741"/>
    </source>
</evidence>
<comment type="catalytic activity">
    <reaction evidence="6">
        <text>L-lysyl-[protein] + 3 S-adenosyl-L-methionine = N(6),N(6),N(6)-trimethyl-L-lysyl-[protein] + 3 S-adenosyl-L-homocysteine + 3 H(+)</text>
        <dbReference type="Rhea" id="RHEA:54192"/>
        <dbReference type="Rhea" id="RHEA-COMP:9752"/>
        <dbReference type="Rhea" id="RHEA-COMP:13826"/>
        <dbReference type="ChEBI" id="CHEBI:15378"/>
        <dbReference type="ChEBI" id="CHEBI:29969"/>
        <dbReference type="ChEBI" id="CHEBI:57856"/>
        <dbReference type="ChEBI" id="CHEBI:59789"/>
        <dbReference type="ChEBI" id="CHEBI:61961"/>
    </reaction>
</comment>
<feature type="binding site" evidence="6">
    <location>
        <position position="183"/>
    </location>
    <ligand>
        <name>S-adenosyl-L-methionine</name>
        <dbReference type="ChEBI" id="CHEBI:59789"/>
    </ligand>
</feature>
<feature type="binding site" evidence="6">
    <location>
        <position position="162"/>
    </location>
    <ligand>
        <name>S-adenosyl-L-methionine</name>
        <dbReference type="ChEBI" id="CHEBI:59789"/>
    </ligand>
</feature>
<dbReference type="RefSeq" id="WP_105959651.1">
    <property type="nucleotide sequence ID" value="NZ_PVNS01000010.1"/>
</dbReference>
<evidence type="ECO:0000256" key="6">
    <source>
        <dbReference type="HAMAP-Rule" id="MF_00735"/>
    </source>
</evidence>
<evidence type="ECO:0000313" key="8">
    <source>
        <dbReference type="Proteomes" id="UP000243650"/>
    </source>
</evidence>
<dbReference type="InterPro" id="IPR050078">
    <property type="entry name" value="Ribosomal_L11_MeTrfase_PrmA"/>
</dbReference>
<gene>
    <name evidence="6" type="primary">prmA</name>
    <name evidence="7" type="ORF">C6I21_11655</name>
</gene>
<comment type="caution">
    <text evidence="7">The sequence shown here is derived from an EMBL/GenBank/DDBJ whole genome shotgun (WGS) entry which is preliminary data.</text>
</comment>
<comment type="function">
    <text evidence="6">Methylates ribosomal protein L11.</text>
</comment>
<dbReference type="GO" id="GO:0016279">
    <property type="term" value="F:protein-lysine N-methyltransferase activity"/>
    <property type="evidence" value="ECO:0007669"/>
    <property type="project" value="RHEA"/>
</dbReference>
<dbReference type="PIRSF" id="PIRSF000401">
    <property type="entry name" value="RPL11_MTase"/>
    <property type="match status" value="1"/>
</dbReference>
<accession>A0A2P6MFM4</accession>
<dbReference type="Gene3D" id="3.40.50.150">
    <property type="entry name" value="Vaccinia Virus protein VP39"/>
    <property type="match status" value="1"/>
</dbReference>
<dbReference type="InterPro" id="IPR004498">
    <property type="entry name" value="Ribosomal_PrmA_MeTrfase"/>
</dbReference>
<keyword evidence="4 6" id="KW-0808">Transferase</keyword>
<name>A0A2P6MFM4_ALKUR</name>
<dbReference type="GO" id="GO:0032259">
    <property type="term" value="P:methylation"/>
    <property type="evidence" value="ECO:0007669"/>
    <property type="project" value="UniProtKB-KW"/>
</dbReference>
<keyword evidence="8" id="KW-1185">Reference proteome</keyword>
<dbReference type="PANTHER" id="PTHR43648:SF1">
    <property type="entry name" value="ELECTRON TRANSFER FLAVOPROTEIN BETA SUBUNIT LYSINE METHYLTRANSFERASE"/>
    <property type="match status" value="1"/>
</dbReference>
<dbReference type="EC" id="2.1.1.-" evidence="6"/>
<comment type="subcellular location">
    <subcellularLocation>
        <location evidence="6">Cytoplasm</location>
    </subcellularLocation>
</comment>
<evidence type="ECO:0000256" key="2">
    <source>
        <dbReference type="ARBA" id="ARBA00022490"/>
    </source>
</evidence>
<evidence type="ECO:0000256" key="4">
    <source>
        <dbReference type="ARBA" id="ARBA00022679"/>
    </source>
</evidence>
<keyword evidence="7" id="KW-0687">Ribonucleoprotein</keyword>
<evidence type="ECO:0000256" key="5">
    <source>
        <dbReference type="ARBA" id="ARBA00022691"/>
    </source>
</evidence>
<dbReference type="CDD" id="cd02440">
    <property type="entry name" value="AdoMet_MTases"/>
    <property type="match status" value="1"/>
</dbReference>
<dbReference type="OrthoDB" id="9785995at2"/>
<dbReference type="PANTHER" id="PTHR43648">
    <property type="entry name" value="ELECTRON TRANSFER FLAVOPROTEIN BETA SUBUNIT LYSINE METHYLTRANSFERASE"/>
    <property type="match status" value="1"/>
</dbReference>
<dbReference type="InterPro" id="IPR029063">
    <property type="entry name" value="SAM-dependent_MTases_sf"/>
</dbReference>
<dbReference type="AlphaFoldDB" id="A0A2P6MFM4"/>
<keyword evidence="7" id="KW-0689">Ribosomal protein</keyword>
<dbReference type="HAMAP" id="MF_00735">
    <property type="entry name" value="Methyltr_PrmA"/>
    <property type="match status" value="1"/>
</dbReference>
<dbReference type="SUPFAM" id="SSF53335">
    <property type="entry name" value="S-adenosyl-L-methionine-dependent methyltransferases"/>
    <property type="match status" value="1"/>
</dbReference>
<keyword evidence="5 6" id="KW-0949">S-adenosyl-L-methionine</keyword>
<dbReference type="GO" id="GO:0005840">
    <property type="term" value="C:ribosome"/>
    <property type="evidence" value="ECO:0007669"/>
    <property type="project" value="UniProtKB-KW"/>
</dbReference>
<dbReference type="Pfam" id="PF06325">
    <property type="entry name" value="PrmA"/>
    <property type="match status" value="1"/>
</dbReference>
<dbReference type="GO" id="GO:0005737">
    <property type="term" value="C:cytoplasm"/>
    <property type="evidence" value="ECO:0007669"/>
    <property type="project" value="UniProtKB-SubCell"/>
</dbReference>
<organism evidence="7 8">
    <name type="scientific">Alkalicoccus urumqiensis</name>
    <name type="common">Bacillus urumqiensis</name>
    <dbReference type="NCBI Taxonomy" id="1548213"/>
    <lineage>
        <taxon>Bacteria</taxon>
        <taxon>Bacillati</taxon>
        <taxon>Bacillota</taxon>
        <taxon>Bacilli</taxon>
        <taxon>Bacillales</taxon>
        <taxon>Bacillaceae</taxon>
        <taxon>Alkalicoccus</taxon>
    </lineage>
</organism>
<keyword evidence="3 6" id="KW-0489">Methyltransferase</keyword>
<evidence type="ECO:0000256" key="3">
    <source>
        <dbReference type="ARBA" id="ARBA00022603"/>
    </source>
</evidence>
<keyword evidence="2 6" id="KW-0963">Cytoplasm</keyword>
<reference evidence="7 8" key="1">
    <citation type="submission" date="2018-03" db="EMBL/GenBank/DDBJ databases">
        <title>Bacillus urumqiensis sp. nov., a moderately haloalkaliphilic bacterium isolated from a salt lake.</title>
        <authorList>
            <person name="Zhao B."/>
            <person name="Liao Z."/>
        </authorList>
    </citation>
    <scope>NUCLEOTIDE SEQUENCE [LARGE SCALE GENOMIC DNA]</scope>
    <source>
        <strain evidence="7 8">BZ-SZ-XJ18</strain>
    </source>
</reference>
<dbReference type="EMBL" id="PVNS01000010">
    <property type="protein sequence ID" value="PRO65095.1"/>
    <property type="molecule type" value="Genomic_DNA"/>
</dbReference>
<evidence type="ECO:0000313" key="7">
    <source>
        <dbReference type="EMBL" id="PRO65095.1"/>
    </source>
</evidence>
<feature type="binding site" evidence="6">
    <location>
        <position position="205"/>
    </location>
    <ligand>
        <name>S-adenosyl-L-methionine</name>
        <dbReference type="ChEBI" id="CHEBI:59789"/>
    </ligand>
</feature>
<dbReference type="NCBIfam" id="TIGR00406">
    <property type="entry name" value="prmA"/>
    <property type="match status" value="1"/>
</dbReference>
<feature type="binding site" evidence="6">
    <location>
        <position position="248"/>
    </location>
    <ligand>
        <name>S-adenosyl-L-methionine</name>
        <dbReference type="ChEBI" id="CHEBI:59789"/>
    </ligand>
</feature>
<comment type="similarity">
    <text evidence="1 6">Belongs to the methyltransferase superfamily. PrmA family.</text>
</comment>
<protein>
    <recommendedName>
        <fullName evidence="6">Ribosomal protein L11 methyltransferase</fullName>
        <shortName evidence="6">L11 Mtase</shortName>
        <ecNumber evidence="6">2.1.1.-</ecNumber>
    </recommendedName>
</protein>
<proteinExistence type="inferred from homology"/>
<dbReference type="Proteomes" id="UP000243650">
    <property type="component" value="Unassembled WGS sequence"/>
</dbReference>
<sequence>MKWSEISIHTTQEAVEPVSHILHEAGAGGVVIEDRADFLRERENVYGEIYDLSADDYPDAGVLIKAYLPVNSFLGDAVEEIRQSVKQLKQYGIDAGSGSVSISEVDEEEWATAWKKYYKPAKIGSRITISPSWELYTPVRDEEIVVELDPGMAFGTGTHPTTVLCIQALEKETGDGIRMLDVGTGSGVLAIAAAKLGAAQVDAVDLDDVAVKSAEENVAINNEESRITVHHGNLLENAAEGYDLIAANILAEVITGMTHDAFRALRPGGKLIVSGIIETKRELVKDALLEAGLVIESITEMEDWVAITSRRPVEEN</sequence>